<feature type="transmembrane region" description="Helical" evidence="5">
    <location>
        <begin position="204"/>
        <end position="222"/>
    </location>
</feature>
<dbReference type="InterPro" id="IPR007016">
    <property type="entry name" value="O-antigen_ligase-rel_domated"/>
</dbReference>
<evidence type="ECO:0000256" key="1">
    <source>
        <dbReference type="ARBA" id="ARBA00004141"/>
    </source>
</evidence>
<name>A0A1A0QJW6_MYCPR</name>
<protein>
    <recommendedName>
        <fullName evidence="6">O-antigen ligase-related domain-containing protein</fullName>
    </recommendedName>
</protein>
<feature type="transmembrane region" description="Helical" evidence="5">
    <location>
        <begin position="251"/>
        <end position="268"/>
    </location>
</feature>
<comment type="subcellular location">
    <subcellularLocation>
        <location evidence="1">Membrane</location>
        <topology evidence="1">Multi-pass membrane protein</topology>
    </subcellularLocation>
</comment>
<dbReference type="AlphaFoldDB" id="A0A1A0QJW6"/>
<keyword evidence="3 5" id="KW-1133">Transmembrane helix</keyword>
<dbReference type="EMBL" id="LZSO01000050">
    <property type="protein sequence ID" value="OBB22198.1"/>
    <property type="molecule type" value="Genomic_DNA"/>
</dbReference>
<feature type="transmembrane region" description="Helical" evidence="5">
    <location>
        <begin position="384"/>
        <end position="406"/>
    </location>
</feature>
<keyword evidence="4 5" id="KW-0472">Membrane</keyword>
<reference evidence="8" key="1">
    <citation type="submission" date="2016-06" db="EMBL/GenBank/DDBJ databases">
        <authorList>
            <person name="Sutton G."/>
            <person name="Brinkac L."/>
            <person name="Sanka R."/>
            <person name="Adams M."/>
            <person name="Lau E."/>
            <person name="Mehaffy C."/>
            <person name="Tameris M."/>
            <person name="Hatherill M."/>
            <person name="Hanekom W."/>
            <person name="Mahomed H."/>
            <person name="Mcshane H."/>
        </authorList>
    </citation>
    <scope>NUCLEOTIDE SEQUENCE [LARGE SCALE GENOMIC DNA]</scope>
    <source>
        <strain evidence="8">852002-51209_SCH5440388</strain>
    </source>
</reference>
<dbReference type="RefSeq" id="WP_064937773.1">
    <property type="nucleotide sequence ID" value="NZ_LZSO01000050.1"/>
</dbReference>
<feature type="transmembrane region" description="Helical" evidence="5">
    <location>
        <begin position="114"/>
        <end position="133"/>
    </location>
</feature>
<dbReference type="Pfam" id="PF04932">
    <property type="entry name" value="Wzy_C"/>
    <property type="match status" value="1"/>
</dbReference>
<dbReference type="PANTHER" id="PTHR37422">
    <property type="entry name" value="TEICHURONIC ACID BIOSYNTHESIS PROTEIN TUAE"/>
    <property type="match status" value="1"/>
</dbReference>
<proteinExistence type="predicted"/>
<evidence type="ECO:0000256" key="5">
    <source>
        <dbReference type="SAM" id="Phobius"/>
    </source>
</evidence>
<evidence type="ECO:0000313" key="8">
    <source>
        <dbReference type="Proteomes" id="UP000093902"/>
    </source>
</evidence>
<dbReference type="PANTHER" id="PTHR37422:SF13">
    <property type="entry name" value="LIPOPOLYSACCHARIDE BIOSYNTHESIS PROTEIN PA4999-RELATED"/>
    <property type="match status" value="1"/>
</dbReference>
<organism evidence="7 8">
    <name type="scientific">Mycolicibacterium peregrinum</name>
    <name type="common">Mycobacterium peregrinum</name>
    <dbReference type="NCBI Taxonomy" id="43304"/>
    <lineage>
        <taxon>Bacteria</taxon>
        <taxon>Bacillati</taxon>
        <taxon>Actinomycetota</taxon>
        <taxon>Actinomycetes</taxon>
        <taxon>Mycobacteriales</taxon>
        <taxon>Mycobacteriaceae</taxon>
        <taxon>Mycolicibacterium</taxon>
    </lineage>
</organism>
<accession>A0A1A0QJW6</accession>
<feature type="transmembrane region" description="Helical" evidence="5">
    <location>
        <begin position="79"/>
        <end position="98"/>
    </location>
</feature>
<feature type="transmembrane region" description="Helical" evidence="5">
    <location>
        <begin position="356"/>
        <end position="375"/>
    </location>
</feature>
<feature type="transmembrane region" description="Helical" evidence="5">
    <location>
        <begin position="21"/>
        <end position="41"/>
    </location>
</feature>
<feature type="transmembrane region" description="Helical" evidence="5">
    <location>
        <begin position="412"/>
        <end position="429"/>
    </location>
</feature>
<evidence type="ECO:0000256" key="2">
    <source>
        <dbReference type="ARBA" id="ARBA00022692"/>
    </source>
</evidence>
<feature type="transmembrane region" description="Helical" evidence="5">
    <location>
        <begin position="275"/>
        <end position="297"/>
    </location>
</feature>
<evidence type="ECO:0000259" key="6">
    <source>
        <dbReference type="Pfam" id="PF04932"/>
    </source>
</evidence>
<dbReference type="OrthoDB" id="5243524at2"/>
<dbReference type="Proteomes" id="UP000093902">
    <property type="component" value="Unassembled WGS sequence"/>
</dbReference>
<evidence type="ECO:0000313" key="7">
    <source>
        <dbReference type="EMBL" id="OBB22198.1"/>
    </source>
</evidence>
<keyword evidence="2 5" id="KW-0812">Transmembrane</keyword>
<sequence>MTHHELKTDDAPVAVRSRYELIGPLILAAGGFFLLGMRQTFTVPLTFGLSLGQFLLYIGAALWAVAGVSGKKSPIANRWLVIALAGYLTASLLSYGAAMSRGMVVRGFAFGDRYIFSDLALTAMVIAIIAMTTTTDRVRLLLKALVLGAAVSASFAIVRLVTGADLAPMFILPGLKPNDFVLVTNLAREGIDRPQGSAGHPLELAGVLTVVIPLGIALVACARAKGERAWPWSVCTGLLICGALATVSRSVIVGLTAAVVVMAWRWSIQRFAAMLLAAVAAIGVGVLAQMHVFSAIVQSFANASSDSSIASRGRGAAYVISHYRDHFWIGQGTGMYPAFQQPVLDNQYLSRLMETGALGLLSFVVLVAVAVLLALKASASADPVIAELAGSISGSLAALAVISTILDVSGFIQIWTVTWILIALSTVVWRLDRATGGGDACRSRSG</sequence>
<gene>
    <name evidence="7" type="ORF">A5792_06725</name>
</gene>
<feature type="domain" description="O-antigen ligase-related" evidence="6">
    <location>
        <begin position="238"/>
        <end position="364"/>
    </location>
</feature>
<comment type="caution">
    <text evidence="7">The sequence shown here is derived from an EMBL/GenBank/DDBJ whole genome shotgun (WGS) entry which is preliminary data.</text>
</comment>
<feature type="transmembrane region" description="Helical" evidence="5">
    <location>
        <begin position="140"/>
        <end position="161"/>
    </location>
</feature>
<feature type="transmembrane region" description="Helical" evidence="5">
    <location>
        <begin position="229"/>
        <end position="245"/>
    </location>
</feature>
<evidence type="ECO:0000256" key="4">
    <source>
        <dbReference type="ARBA" id="ARBA00023136"/>
    </source>
</evidence>
<dbReference type="InterPro" id="IPR051533">
    <property type="entry name" value="WaaL-like"/>
</dbReference>
<dbReference type="GO" id="GO:0016020">
    <property type="term" value="C:membrane"/>
    <property type="evidence" value="ECO:0007669"/>
    <property type="project" value="UniProtKB-SubCell"/>
</dbReference>
<evidence type="ECO:0000256" key="3">
    <source>
        <dbReference type="ARBA" id="ARBA00022989"/>
    </source>
</evidence>
<feature type="transmembrane region" description="Helical" evidence="5">
    <location>
        <begin position="47"/>
        <end position="67"/>
    </location>
</feature>